<proteinExistence type="inferred from homology"/>
<comment type="caution">
    <text evidence="7">The sequence shown here is derived from an EMBL/GenBank/DDBJ whole genome shotgun (WGS) entry which is preliminary data.</text>
</comment>
<evidence type="ECO:0000256" key="2">
    <source>
        <dbReference type="ARBA" id="ARBA00009773"/>
    </source>
</evidence>
<dbReference type="EMBL" id="JAMSHT010000001">
    <property type="protein sequence ID" value="MCM8557057.1"/>
    <property type="molecule type" value="Genomic_DNA"/>
</dbReference>
<dbReference type="Proteomes" id="UP001155128">
    <property type="component" value="Unassembled WGS sequence"/>
</dbReference>
<keyword evidence="4 6" id="KW-1133">Transmembrane helix</keyword>
<sequence length="384" mass="41603">MATGLPDEHIELQDSHTLEVKRVRLLAGIALALGLLLVIALPFALSAGAEFFLPVTAALVIAIALVPLLEWFERRGVPSALASILSLFLFIMFATFVIASIVLPAIDYFALIPERIDRIRETVLPFIQFYAELELFIENALDDVALTAGSETAVAITTPDSVLDLFATSAPVAIIQMFFGMLVIFFFLSRWTKMRERTITSRGSFEGALTTARVIQQVVDATSTYIGTITFINVTLGTIVALALWAIGMDSPIMWGGIVAVTNFIPYLGPILSALLLAVGGLMSFVDPWAALLPPIIFIVLHNIEANLITPMVVGKRVSISPLLILISLSFWAWIWGVLGALLAVPLLIIIKTIFAAAGTPDIAGFLFEHGTLTHVGEDEEKES</sequence>
<reference evidence="7" key="1">
    <citation type="submission" date="2022-06" db="EMBL/GenBank/DDBJ databases">
        <title>Sphingomicrobium sedimins sp. nov., a marine bacterium isolated from tidal flat.</title>
        <authorList>
            <person name="Kim C.-H."/>
            <person name="Yoo Y."/>
            <person name="Kim J.-J."/>
        </authorList>
    </citation>
    <scope>NUCLEOTIDE SEQUENCE</scope>
    <source>
        <strain evidence="7">GRR-S6-50</strain>
    </source>
</reference>
<name>A0A9X2EKI4_9SPHN</name>
<dbReference type="RefSeq" id="WP_252112789.1">
    <property type="nucleotide sequence ID" value="NZ_JAMSHT010000001.1"/>
</dbReference>
<evidence type="ECO:0000256" key="6">
    <source>
        <dbReference type="SAM" id="Phobius"/>
    </source>
</evidence>
<feature type="transmembrane region" description="Helical" evidence="6">
    <location>
        <begin position="225"/>
        <end position="247"/>
    </location>
</feature>
<evidence type="ECO:0000256" key="1">
    <source>
        <dbReference type="ARBA" id="ARBA00004141"/>
    </source>
</evidence>
<keyword evidence="3 6" id="KW-0812">Transmembrane</keyword>
<evidence type="ECO:0000256" key="3">
    <source>
        <dbReference type="ARBA" id="ARBA00022692"/>
    </source>
</evidence>
<evidence type="ECO:0000313" key="8">
    <source>
        <dbReference type="Proteomes" id="UP001155128"/>
    </source>
</evidence>
<feature type="transmembrane region" description="Helical" evidence="6">
    <location>
        <begin position="84"/>
        <end position="106"/>
    </location>
</feature>
<evidence type="ECO:0000313" key="7">
    <source>
        <dbReference type="EMBL" id="MCM8557057.1"/>
    </source>
</evidence>
<comment type="similarity">
    <text evidence="2">Belongs to the autoinducer-2 exporter (AI-2E) (TC 2.A.86) family.</text>
</comment>
<keyword evidence="5 6" id="KW-0472">Membrane</keyword>
<accession>A0A9X2EKI4</accession>
<keyword evidence="8" id="KW-1185">Reference proteome</keyword>
<feature type="transmembrane region" description="Helical" evidence="6">
    <location>
        <begin position="25"/>
        <end position="45"/>
    </location>
</feature>
<evidence type="ECO:0000256" key="4">
    <source>
        <dbReference type="ARBA" id="ARBA00022989"/>
    </source>
</evidence>
<dbReference type="PANTHER" id="PTHR21716">
    <property type="entry name" value="TRANSMEMBRANE PROTEIN"/>
    <property type="match status" value="1"/>
</dbReference>
<dbReference type="AlphaFoldDB" id="A0A9X2EKI4"/>
<dbReference type="GO" id="GO:0055085">
    <property type="term" value="P:transmembrane transport"/>
    <property type="evidence" value="ECO:0007669"/>
    <property type="project" value="TreeGrafter"/>
</dbReference>
<dbReference type="Pfam" id="PF01594">
    <property type="entry name" value="AI-2E_transport"/>
    <property type="match status" value="1"/>
</dbReference>
<feature type="transmembrane region" description="Helical" evidence="6">
    <location>
        <begin position="253"/>
        <end position="278"/>
    </location>
</feature>
<feature type="transmembrane region" description="Helical" evidence="6">
    <location>
        <begin position="165"/>
        <end position="188"/>
    </location>
</feature>
<protein>
    <submittedName>
        <fullName evidence="7">AI-2E family transporter</fullName>
    </submittedName>
</protein>
<feature type="transmembrane region" description="Helical" evidence="6">
    <location>
        <begin position="51"/>
        <end position="72"/>
    </location>
</feature>
<gene>
    <name evidence="7" type="ORF">NDO55_04395</name>
</gene>
<comment type="subcellular location">
    <subcellularLocation>
        <location evidence="1">Membrane</location>
        <topology evidence="1">Multi-pass membrane protein</topology>
    </subcellularLocation>
</comment>
<feature type="transmembrane region" description="Helical" evidence="6">
    <location>
        <begin position="324"/>
        <end position="351"/>
    </location>
</feature>
<feature type="transmembrane region" description="Helical" evidence="6">
    <location>
        <begin position="285"/>
        <end position="304"/>
    </location>
</feature>
<evidence type="ECO:0000256" key="5">
    <source>
        <dbReference type="ARBA" id="ARBA00023136"/>
    </source>
</evidence>
<dbReference type="InterPro" id="IPR002549">
    <property type="entry name" value="AI-2E-like"/>
</dbReference>
<dbReference type="PANTHER" id="PTHR21716:SF16">
    <property type="entry name" value="BLL1467 PROTEIN"/>
    <property type="match status" value="1"/>
</dbReference>
<dbReference type="GO" id="GO:0016020">
    <property type="term" value="C:membrane"/>
    <property type="evidence" value="ECO:0007669"/>
    <property type="project" value="UniProtKB-SubCell"/>
</dbReference>
<organism evidence="7 8">
    <name type="scientific">Sphingomicrobium sediminis</name>
    <dbReference type="NCBI Taxonomy" id="2950949"/>
    <lineage>
        <taxon>Bacteria</taxon>
        <taxon>Pseudomonadati</taxon>
        <taxon>Pseudomonadota</taxon>
        <taxon>Alphaproteobacteria</taxon>
        <taxon>Sphingomonadales</taxon>
        <taxon>Sphingomonadaceae</taxon>
        <taxon>Sphingomicrobium</taxon>
    </lineage>
</organism>